<accession>A0AAE1DF14</accession>
<feature type="compositionally biased region" description="Acidic residues" evidence="1">
    <location>
        <begin position="293"/>
        <end position="304"/>
    </location>
</feature>
<evidence type="ECO:0000313" key="2">
    <source>
        <dbReference type="EMBL" id="KAK3768151.1"/>
    </source>
</evidence>
<feature type="region of interest" description="Disordered" evidence="1">
    <location>
        <begin position="285"/>
        <end position="347"/>
    </location>
</feature>
<comment type="caution">
    <text evidence="2">The sequence shown here is derived from an EMBL/GenBank/DDBJ whole genome shotgun (WGS) entry which is preliminary data.</text>
</comment>
<feature type="region of interest" description="Disordered" evidence="1">
    <location>
        <begin position="204"/>
        <end position="226"/>
    </location>
</feature>
<evidence type="ECO:0000256" key="1">
    <source>
        <dbReference type="SAM" id="MobiDB-lite"/>
    </source>
</evidence>
<feature type="compositionally biased region" description="Polar residues" evidence="1">
    <location>
        <begin position="76"/>
        <end position="86"/>
    </location>
</feature>
<feature type="region of interest" description="Disordered" evidence="1">
    <location>
        <begin position="53"/>
        <end position="86"/>
    </location>
</feature>
<dbReference type="AlphaFoldDB" id="A0AAE1DF14"/>
<organism evidence="2 3">
    <name type="scientific">Elysia crispata</name>
    <name type="common">lettuce slug</name>
    <dbReference type="NCBI Taxonomy" id="231223"/>
    <lineage>
        <taxon>Eukaryota</taxon>
        <taxon>Metazoa</taxon>
        <taxon>Spiralia</taxon>
        <taxon>Lophotrochozoa</taxon>
        <taxon>Mollusca</taxon>
        <taxon>Gastropoda</taxon>
        <taxon>Heterobranchia</taxon>
        <taxon>Euthyneura</taxon>
        <taxon>Panpulmonata</taxon>
        <taxon>Sacoglossa</taxon>
        <taxon>Placobranchoidea</taxon>
        <taxon>Plakobranchidae</taxon>
        <taxon>Elysia</taxon>
    </lineage>
</organism>
<protein>
    <submittedName>
        <fullName evidence="2">Uncharacterized protein</fullName>
    </submittedName>
</protein>
<feature type="compositionally biased region" description="Basic and acidic residues" evidence="1">
    <location>
        <begin position="412"/>
        <end position="432"/>
    </location>
</feature>
<sequence>MEKSREVLWLTKQIPLAQASCNESSPGANEQNSISFIESSLIHGKDDGTKLLSEVGFQSLEQKPPSEEFSKKDNQETPNSFHSVSSEDLSKHLTYQELHEMGLVKRFYCKNIPDSSPINVLESTIEESDESFVTCRQFSSEELLFIENVQKVRKNLNKELENNSETKGISCGDKLSYQSSATYALSSSKNRILSSDLYISESESDGFPSPLKKPTNPGPIVSNVEDRRQVDKLTPSQENSHLTRVSDLEFSSNQEIYDCVVNSELMVDADKTLIEDNEVCLSPAKELASRDESLEEGEIDDGDDGETKIVESSAKSDPASFSSKTCPRNAVIKSSENTGRADALDKKRKRLRSWPCKGFGKAGSVMSPLERIYHKQNTSRAGYNLGKTGPTFFGNRNRLASPNSKQKSLISRGDRKCDVKGRSMKKSEKLDCGKGGVNNAETKRFGRDEENDFARRRSSNRRKNEQSASTSNTKVEGKSRSSHPYGKGTNSLYDGTAEVGETEDLWTCQGNSSESLPQSAHNGVEIRNKIGSYGGKGGVQLSHGEDRKRPHIRNVCDWDTPDCKTSLNQDNP</sequence>
<feature type="compositionally biased region" description="Basic and acidic residues" evidence="1">
    <location>
        <begin position="441"/>
        <end position="455"/>
    </location>
</feature>
<feature type="compositionally biased region" description="Polar residues" evidence="1">
    <location>
        <begin position="398"/>
        <end position="409"/>
    </location>
</feature>
<reference evidence="2" key="1">
    <citation type="journal article" date="2023" name="G3 (Bethesda)">
        <title>A reference genome for the long-term kleptoplast-retaining sea slug Elysia crispata morphotype clarki.</title>
        <authorList>
            <person name="Eastman K.E."/>
            <person name="Pendleton A.L."/>
            <person name="Shaikh M.A."/>
            <person name="Suttiyut T."/>
            <person name="Ogas R."/>
            <person name="Tomko P."/>
            <person name="Gavelis G."/>
            <person name="Widhalm J.R."/>
            <person name="Wisecaver J.H."/>
        </authorList>
    </citation>
    <scope>NUCLEOTIDE SEQUENCE</scope>
    <source>
        <strain evidence="2">ECLA1</strain>
    </source>
</reference>
<name>A0AAE1DF14_9GAST</name>
<feature type="compositionally biased region" description="Basic and acidic residues" evidence="1">
    <location>
        <begin position="64"/>
        <end position="75"/>
    </location>
</feature>
<feature type="compositionally biased region" description="Low complexity" evidence="1">
    <location>
        <begin position="312"/>
        <end position="324"/>
    </location>
</feature>
<dbReference type="EMBL" id="JAWDGP010004066">
    <property type="protein sequence ID" value="KAK3768151.1"/>
    <property type="molecule type" value="Genomic_DNA"/>
</dbReference>
<evidence type="ECO:0000313" key="3">
    <source>
        <dbReference type="Proteomes" id="UP001283361"/>
    </source>
</evidence>
<feature type="region of interest" description="Disordered" evidence="1">
    <location>
        <begin position="380"/>
        <end position="496"/>
    </location>
</feature>
<dbReference type="Proteomes" id="UP001283361">
    <property type="component" value="Unassembled WGS sequence"/>
</dbReference>
<feature type="region of interest" description="Disordered" evidence="1">
    <location>
        <begin position="531"/>
        <end position="553"/>
    </location>
</feature>
<gene>
    <name evidence="2" type="ORF">RRG08_010821</name>
</gene>
<keyword evidence="3" id="KW-1185">Reference proteome</keyword>
<proteinExistence type="predicted"/>